<evidence type="ECO:0000313" key="3">
    <source>
        <dbReference type="Proteomes" id="UP000593892"/>
    </source>
</evidence>
<name>A0A7S7NLP1_PALFE</name>
<proteinExistence type="predicted"/>
<reference evidence="2 3" key="1">
    <citation type="submission" date="2020-10" db="EMBL/GenBank/DDBJ databases">
        <title>Complete genome sequence of Paludibaculum fermentans P105T, a facultatively anaerobic acidobacterium capable of dissimilatory Fe(III) reduction.</title>
        <authorList>
            <person name="Dedysh S.N."/>
            <person name="Beletsky A.V."/>
            <person name="Kulichevskaya I.S."/>
            <person name="Mardanov A.V."/>
            <person name="Ravin N.V."/>
        </authorList>
    </citation>
    <scope>NUCLEOTIDE SEQUENCE [LARGE SCALE GENOMIC DNA]</scope>
    <source>
        <strain evidence="2 3">P105</strain>
    </source>
</reference>
<dbReference type="InterPro" id="IPR050553">
    <property type="entry name" value="Thioredoxin_ResA/DsbE_sf"/>
</dbReference>
<evidence type="ECO:0000313" key="2">
    <source>
        <dbReference type="EMBL" id="QOY85932.1"/>
    </source>
</evidence>
<dbReference type="KEGG" id="pfer:IRI77_24350"/>
<dbReference type="PROSITE" id="PS51352">
    <property type="entry name" value="THIOREDOXIN_2"/>
    <property type="match status" value="1"/>
</dbReference>
<dbReference type="SUPFAM" id="SSF52833">
    <property type="entry name" value="Thioredoxin-like"/>
    <property type="match status" value="1"/>
</dbReference>
<gene>
    <name evidence="2" type="ORF">IRI77_24350</name>
</gene>
<feature type="domain" description="Thioredoxin" evidence="1">
    <location>
        <begin position="159"/>
        <end position="307"/>
    </location>
</feature>
<dbReference type="AlphaFoldDB" id="A0A7S7NLP1"/>
<dbReference type="InterPro" id="IPR036249">
    <property type="entry name" value="Thioredoxin-like_sf"/>
</dbReference>
<dbReference type="RefSeq" id="WP_194447602.1">
    <property type="nucleotide sequence ID" value="NZ_CP063849.1"/>
</dbReference>
<protein>
    <submittedName>
        <fullName evidence="2">Thioredoxin fold domain-containing protein</fullName>
    </submittedName>
</protein>
<accession>A0A7S7NLP1</accession>
<organism evidence="2 3">
    <name type="scientific">Paludibaculum fermentans</name>
    <dbReference type="NCBI Taxonomy" id="1473598"/>
    <lineage>
        <taxon>Bacteria</taxon>
        <taxon>Pseudomonadati</taxon>
        <taxon>Acidobacteriota</taxon>
        <taxon>Terriglobia</taxon>
        <taxon>Bryobacterales</taxon>
        <taxon>Bryobacteraceae</taxon>
        <taxon>Paludibaculum</taxon>
    </lineage>
</organism>
<sequence>MRRTLPLLFLMIITKVALPPVYAQKPPIVREVRDALDVKDYAAALKALAADRAATGVTPSYIEAVSWIGRGYLAAKNYDQADHYAVEARKLALAALKHRQLDAEPSLPLALGASIEVQALVLDARGQKAEAVAFLQQEVKAWHATSIRARIQKNLNLISLKGHAAPVLDVHEYVGDKPPAVASLKGRKVLVFFWAHWCADCKAMAGVVARLAREYPQTAVIGPTQPYGYASGGMEVPRAEEIKYIDEVRQRYYKNIPGLTVPVSEENFKLWGASTTPTVAVIDARGMVRLYHPGRMSYEELLPYVRD</sequence>
<dbReference type="InterPro" id="IPR013766">
    <property type="entry name" value="Thioredoxin_domain"/>
</dbReference>
<evidence type="ECO:0000259" key="1">
    <source>
        <dbReference type="PROSITE" id="PS51352"/>
    </source>
</evidence>
<dbReference type="Proteomes" id="UP000593892">
    <property type="component" value="Chromosome"/>
</dbReference>
<dbReference type="PANTHER" id="PTHR42852">
    <property type="entry name" value="THIOL:DISULFIDE INTERCHANGE PROTEIN DSBE"/>
    <property type="match status" value="1"/>
</dbReference>
<dbReference type="Gene3D" id="3.40.30.10">
    <property type="entry name" value="Glutaredoxin"/>
    <property type="match status" value="1"/>
</dbReference>
<dbReference type="PANTHER" id="PTHR42852:SF17">
    <property type="entry name" value="THIOREDOXIN-LIKE PROTEIN HI_1115"/>
    <property type="match status" value="1"/>
</dbReference>
<keyword evidence="3" id="KW-1185">Reference proteome</keyword>
<dbReference type="EMBL" id="CP063849">
    <property type="protein sequence ID" value="QOY85932.1"/>
    <property type="molecule type" value="Genomic_DNA"/>
</dbReference>
<dbReference type="Pfam" id="PF00085">
    <property type="entry name" value="Thioredoxin"/>
    <property type="match status" value="1"/>
</dbReference>